<organism evidence="2 3">
    <name type="scientific">Pontibacillus yanchengensis Y32</name>
    <dbReference type="NCBI Taxonomy" id="1385514"/>
    <lineage>
        <taxon>Bacteria</taxon>
        <taxon>Bacillati</taxon>
        <taxon>Bacillota</taxon>
        <taxon>Bacilli</taxon>
        <taxon>Bacillales</taxon>
        <taxon>Bacillaceae</taxon>
        <taxon>Pontibacillus</taxon>
    </lineage>
</organism>
<dbReference type="STRING" id="1385514.N782_04525"/>
<comment type="caution">
    <text evidence="2">The sequence shown here is derived from an EMBL/GenBank/DDBJ whole genome shotgun (WGS) entry which is preliminary data.</text>
</comment>
<dbReference type="EMBL" id="AVBF01000012">
    <property type="protein sequence ID" value="KGP73492.1"/>
    <property type="molecule type" value="Genomic_DNA"/>
</dbReference>
<feature type="transmembrane region" description="Helical" evidence="1">
    <location>
        <begin position="125"/>
        <end position="146"/>
    </location>
</feature>
<accession>A0A0A2TCE3</accession>
<reference evidence="2 3" key="1">
    <citation type="journal article" date="2015" name="Stand. Genomic Sci.">
        <title>High quality draft genome sequence of the moderately halophilic bacterium Pontibacillus yanchengensis Y32(T) and comparison among Pontibacillus genomes.</title>
        <authorList>
            <person name="Huang J."/>
            <person name="Qiao Z.X."/>
            <person name="Tang J.W."/>
            <person name="Wang G."/>
        </authorList>
    </citation>
    <scope>NUCLEOTIDE SEQUENCE [LARGE SCALE GENOMIC DNA]</scope>
    <source>
        <strain evidence="2 3">Y32</strain>
    </source>
</reference>
<keyword evidence="1" id="KW-0472">Membrane</keyword>
<dbReference type="RefSeq" id="WP_036817492.1">
    <property type="nucleotide sequence ID" value="NZ_AVBF01000012.1"/>
</dbReference>
<dbReference type="AlphaFoldDB" id="A0A0A2TCE3"/>
<evidence type="ECO:0000313" key="3">
    <source>
        <dbReference type="Proteomes" id="UP000030147"/>
    </source>
</evidence>
<evidence type="ECO:0000313" key="2">
    <source>
        <dbReference type="EMBL" id="KGP73492.1"/>
    </source>
</evidence>
<dbReference type="Proteomes" id="UP000030147">
    <property type="component" value="Unassembled WGS sequence"/>
</dbReference>
<keyword evidence="3" id="KW-1185">Reference proteome</keyword>
<dbReference type="PANTHER" id="PTHR39164">
    <property type="entry name" value="PROTEIN CCDC"/>
    <property type="match status" value="1"/>
</dbReference>
<gene>
    <name evidence="2" type="ORF">N782_04525</name>
</gene>
<name>A0A0A2TCE3_9BACI</name>
<feature type="transmembrane region" description="Helical" evidence="1">
    <location>
        <begin position="56"/>
        <end position="75"/>
    </location>
</feature>
<dbReference type="OrthoDB" id="120091at2"/>
<protein>
    <submittedName>
        <fullName evidence="2">Membrane protein</fullName>
    </submittedName>
</protein>
<feature type="transmembrane region" description="Helical" evidence="1">
    <location>
        <begin position="95"/>
        <end position="113"/>
    </location>
</feature>
<dbReference type="InterPro" id="IPR058247">
    <property type="entry name" value="DUF1453"/>
</dbReference>
<feature type="transmembrane region" description="Helical" evidence="1">
    <location>
        <begin position="34"/>
        <end position="50"/>
    </location>
</feature>
<feature type="transmembrane region" description="Helical" evidence="1">
    <location>
        <begin position="6"/>
        <end position="22"/>
    </location>
</feature>
<keyword evidence="1" id="KW-1133">Transmembrane helix</keyword>
<evidence type="ECO:0000256" key="1">
    <source>
        <dbReference type="SAM" id="Phobius"/>
    </source>
</evidence>
<dbReference type="PIRSF" id="PIRSF021441">
    <property type="entry name" value="DUF1453"/>
    <property type="match status" value="1"/>
</dbReference>
<dbReference type="eggNOG" id="COG4846">
    <property type="taxonomic scope" value="Bacteria"/>
</dbReference>
<keyword evidence="1" id="KW-0812">Transmembrane</keyword>
<sequence length="165" mass="18666">MWVIASTVVAAFMATMMIFIRMRAAKKPASIKKIILPPIFMSTGALMFLFEPFQVQGTQVLEAMSVGILFSIFLIKTSKFEVREQDIYLKPSKAFVFILIGLLILRIVLKLIIGQTVSIGETSGMFFLLAFGMIVSWRIAMLFKYVRLEKEVKRSKSTQDIAAQK</sequence>
<dbReference type="Pfam" id="PF07301">
    <property type="entry name" value="DUF1453"/>
    <property type="match status" value="1"/>
</dbReference>
<dbReference type="PANTHER" id="PTHR39164:SF1">
    <property type="entry name" value="PROTEIN CCDC"/>
    <property type="match status" value="1"/>
</dbReference>
<proteinExistence type="predicted"/>
<dbReference type="InterPro" id="IPR031306">
    <property type="entry name" value="CcdC"/>
</dbReference>